<name>A0ABY4YAH8_9GAMM</name>
<organism evidence="2 3">
    <name type="scientific">Legionella lytica</name>
    <dbReference type="NCBI Taxonomy" id="96232"/>
    <lineage>
        <taxon>Bacteria</taxon>
        <taxon>Pseudomonadati</taxon>
        <taxon>Pseudomonadota</taxon>
        <taxon>Gammaproteobacteria</taxon>
        <taxon>Legionellales</taxon>
        <taxon>Legionellaceae</taxon>
        <taxon>Legionella</taxon>
    </lineage>
</organism>
<dbReference type="RefSeq" id="WP_252581279.1">
    <property type="nucleotide sequence ID" value="NZ_CP071527.1"/>
</dbReference>
<evidence type="ECO:0000313" key="3">
    <source>
        <dbReference type="Proteomes" id="UP001057474"/>
    </source>
</evidence>
<evidence type="ECO:0000259" key="1">
    <source>
        <dbReference type="PROSITE" id="PS51459"/>
    </source>
</evidence>
<proteinExistence type="predicted"/>
<sequence>MPKLLRTQLDEILLDYEQIAHQDPYQLRLKIPAKEIWRFFIDGWKQEKGRNLSEHPVFLLSPLYAFFQRNSLSCTIQHCLKQGHLLSSALGKLLDSRKWILSEKEKEQFKLRDLVNLDKAWIPFERNEPGYLKGSGQGFASIFALSTPLTLSFIKNLHALAVGNVLNTNYEHNEGINEFRTTSFVSYRLVNSNTSRAGLYEFINAIASDTTELNELSILCNGEKCSFKLNVKSLALIEQFSHELIAPPDDVLQNVFIFVDSLDGEADNFHEVLPLIKKLISAKNRKQLVQYLKDEILSGKATFSQASTQHKDPNEVLNERMQSLIDVYQIQISVTEDPIMKLMAIINFIQSCEQLHPFRDGNCRTFCMLLLNHLLMKNGFPPAILDDPNKFDLCGRNELLHLVLDGMQNTLTLINTGSLYKVSTDKVLRYLETEDYLAPISSYFNEVVAAEELSRQTMPQYLERAQLTVLQP</sequence>
<evidence type="ECO:0000313" key="2">
    <source>
        <dbReference type="EMBL" id="USQ14653.1"/>
    </source>
</evidence>
<dbReference type="PROSITE" id="PS51459">
    <property type="entry name" value="FIDO"/>
    <property type="match status" value="1"/>
</dbReference>
<dbReference type="InterPro" id="IPR003812">
    <property type="entry name" value="Fido"/>
</dbReference>
<reference evidence="2" key="1">
    <citation type="submission" date="2021-03" db="EMBL/GenBank/DDBJ databases">
        <title>Legionella lytica PCM 2298.</title>
        <authorList>
            <person name="Koper P."/>
        </authorList>
    </citation>
    <scope>NUCLEOTIDE SEQUENCE</scope>
    <source>
        <strain evidence="2">PCM 2298</strain>
    </source>
</reference>
<dbReference type="SUPFAM" id="SSF140931">
    <property type="entry name" value="Fic-like"/>
    <property type="match status" value="1"/>
</dbReference>
<feature type="domain" description="Fido" evidence="1">
    <location>
        <begin position="280"/>
        <end position="433"/>
    </location>
</feature>
<keyword evidence="3" id="KW-1185">Reference proteome</keyword>
<dbReference type="Pfam" id="PF02661">
    <property type="entry name" value="Fic"/>
    <property type="match status" value="1"/>
</dbReference>
<gene>
    <name evidence="2" type="ORF">J2N86_04940</name>
</gene>
<dbReference type="Proteomes" id="UP001057474">
    <property type="component" value="Chromosome"/>
</dbReference>
<protein>
    <submittedName>
        <fullName evidence="2">Fic family protein</fullName>
    </submittedName>
</protein>
<dbReference type="EMBL" id="CP071527">
    <property type="protein sequence ID" value="USQ14653.1"/>
    <property type="molecule type" value="Genomic_DNA"/>
</dbReference>
<dbReference type="InterPro" id="IPR036597">
    <property type="entry name" value="Fido-like_dom_sf"/>
</dbReference>
<dbReference type="Gene3D" id="1.10.3290.10">
    <property type="entry name" value="Fido-like domain"/>
    <property type="match status" value="1"/>
</dbReference>
<accession>A0ABY4YAH8</accession>